<keyword evidence="2" id="KW-1185">Reference proteome</keyword>
<dbReference type="Proteomes" id="UP001521137">
    <property type="component" value="Unassembled WGS sequence"/>
</dbReference>
<evidence type="ECO:0000313" key="1">
    <source>
        <dbReference type="EMBL" id="MCF2948557.1"/>
    </source>
</evidence>
<evidence type="ECO:0000313" key="2">
    <source>
        <dbReference type="Proteomes" id="UP001521137"/>
    </source>
</evidence>
<proteinExistence type="predicted"/>
<sequence>MKFVIGKFSNELFHALTKKEITLLFKYVPKGWTQPIKAVVLSAKVFSKTKVDQPVIYSDSTNQLTIYSRGLDRQDIARQVLIELAVVAGEIEPINPSKASKEQAAELDVLIKPYMTKFLKTRF</sequence>
<gene>
    <name evidence="1" type="ORF">L0668_10600</name>
</gene>
<dbReference type="EMBL" id="JAKGAS010000005">
    <property type="protein sequence ID" value="MCF2948557.1"/>
    <property type="molecule type" value="Genomic_DNA"/>
</dbReference>
<comment type="caution">
    <text evidence="1">The sequence shown here is derived from an EMBL/GenBank/DDBJ whole genome shotgun (WGS) entry which is preliminary data.</text>
</comment>
<protein>
    <submittedName>
        <fullName evidence="1">Uncharacterized protein</fullName>
    </submittedName>
</protein>
<accession>A0ABS9D846</accession>
<reference evidence="1 2" key="1">
    <citation type="submission" date="2022-01" db="EMBL/GenBank/DDBJ databases">
        <title>Paraglaciecola sp. G1-23.</title>
        <authorList>
            <person name="Jin M.S."/>
            <person name="Han D.M."/>
            <person name="Kim H.M."/>
            <person name="Jeon C.O."/>
        </authorList>
    </citation>
    <scope>NUCLEOTIDE SEQUENCE [LARGE SCALE GENOMIC DNA]</scope>
    <source>
        <strain evidence="1 2">G1-23</strain>
    </source>
</reference>
<name>A0ABS9D846_9ALTE</name>
<dbReference type="RefSeq" id="WP_235312431.1">
    <property type="nucleotide sequence ID" value="NZ_JAKGAS010000005.1"/>
</dbReference>
<organism evidence="1 2">
    <name type="scientific">Paraglaciecola algarum</name>
    <dbReference type="NCBI Taxonomy" id="3050085"/>
    <lineage>
        <taxon>Bacteria</taxon>
        <taxon>Pseudomonadati</taxon>
        <taxon>Pseudomonadota</taxon>
        <taxon>Gammaproteobacteria</taxon>
        <taxon>Alteromonadales</taxon>
        <taxon>Alteromonadaceae</taxon>
        <taxon>Paraglaciecola</taxon>
    </lineage>
</organism>